<keyword evidence="9" id="KW-1185">Reference proteome</keyword>
<dbReference type="InterPro" id="IPR011545">
    <property type="entry name" value="DEAD/DEAH_box_helicase_dom"/>
</dbReference>
<dbReference type="SUPFAM" id="SSF52540">
    <property type="entry name" value="P-loop containing nucleoside triphosphate hydrolases"/>
    <property type="match status" value="1"/>
</dbReference>
<keyword evidence="3 5" id="KW-0067">ATP-binding</keyword>
<dbReference type="PROSITE" id="PS51192">
    <property type="entry name" value="HELICASE_ATP_BIND_1"/>
    <property type="match status" value="1"/>
</dbReference>
<evidence type="ECO:0000313" key="9">
    <source>
        <dbReference type="Proteomes" id="UP000007431"/>
    </source>
</evidence>
<dbReference type="GO" id="GO:0016787">
    <property type="term" value="F:hydrolase activity"/>
    <property type="evidence" value="ECO:0007669"/>
    <property type="project" value="UniProtKB-KW"/>
</dbReference>
<dbReference type="SMART" id="SM00487">
    <property type="entry name" value="DEXDc"/>
    <property type="match status" value="1"/>
</dbReference>
<evidence type="ECO:0000259" key="7">
    <source>
        <dbReference type="PROSITE" id="PS51194"/>
    </source>
</evidence>
<dbReference type="STRING" id="578458.D8PPZ0"/>
<dbReference type="VEuPathDB" id="FungiDB:SCHCODRAFT_02622006"/>
<dbReference type="PROSITE" id="PS51194">
    <property type="entry name" value="HELICASE_CTER"/>
    <property type="match status" value="1"/>
</dbReference>
<keyword evidence="4 5" id="KW-0694">RNA-binding</keyword>
<dbReference type="Proteomes" id="UP000007431">
    <property type="component" value="Unassembled WGS sequence"/>
</dbReference>
<evidence type="ECO:0000256" key="2">
    <source>
        <dbReference type="ARBA" id="ARBA00022801"/>
    </source>
</evidence>
<proteinExistence type="inferred from homology"/>
<protein>
    <recommendedName>
        <fullName evidence="5">ATP-dependent RNA helicase</fullName>
        <ecNumber evidence="5">3.6.4.13</ecNumber>
    </recommendedName>
</protein>
<evidence type="ECO:0000259" key="6">
    <source>
        <dbReference type="PROSITE" id="PS51192"/>
    </source>
</evidence>
<dbReference type="GO" id="GO:0003724">
    <property type="term" value="F:RNA helicase activity"/>
    <property type="evidence" value="ECO:0007669"/>
    <property type="project" value="UniProtKB-EC"/>
</dbReference>
<dbReference type="HOGENOM" id="CLU_003041_26_6_1"/>
<comment type="similarity">
    <text evidence="5">Belongs to the DEAD box helicase family.</text>
</comment>
<organism evidence="9">
    <name type="scientific">Schizophyllum commune (strain H4-8 / FGSC 9210)</name>
    <name type="common">Split gill fungus</name>
    <dbReference type="NCBI Taxonomy" id="578458"/>
    <lineage>
        <taxon>Eukaryota</taxon>
        <taxon>Fungi</taxon>
        <taxon>Dikarya</taxon>
        <taxon>Basidiomycota</taxon>
        <taxon>Agaricomycotina</taxon>
        <taxon>Agaricomycetes</taxon>
        <taxon>Agaricomycetidae</taxon>
        <taxon>Agaricales</taxon>
        <taxon>Schizophyllaceae</taxon>
        <taxon>Schizophyllum</taxon>
    </lineage>
</organism>
<dbReference type="CDD" id="cd18787">
    <property type="entry name" value="SF2_C_DEAD"/>
    <property type="match status" value="1"/>
</dbReference>
<dbReference type="InterPro" id="IPR014001">
    <property type="entry name" value="Helicase_ATP-bd"/>
</dbReference>
<feature type="domain" description="Helicase C-terminal" evidence="7">
    <location>
        <begin position="217"/>
        <end position="367"/>
    </location>
</feature>
<dbReference type="EMBL" id="GL377302">
    <property type="protein sequence ID" value="EFJ03019.1"/>
    <property type="molecule type" value="Genomic_DNA"/>
</dbReference>
<reference evidence="8 9" key="1">
    <citation type="journal article" date="2010" name="Nat. Biotechnol.">
        <title>Genome sequence of the model mushroom Schizophyllum commune.</title>
        <authorList>
            <person name="Ohm R.A."/>
            <person name="de Jong J.F."/>
            <person name="Lugones L.G."/>
            <person name="Aerts A."/>
            <person name="Kothe E."/>
            <person name="Stajich J.E."/>
            <person name="de Vries R.P."/>
            <person name="Record E."/>
            <person name="Levasseur A."/>
            <person name="Baker S.E."/>
            <person name="Bartholomew K.A."/>
            <person name="Coutinho P.M."/>
            <person name="Erdmann S."/>
            <person name="Fowler T.J."/>
            <person name="Gathman A.C."/>
            <person name="Lombard V."/>
            <person name="Henrissat B."/>
            <person name="Knabe N."/>
            <person name="Kuees U."/>
            <person name="Lilly W.W."/>
            <person name="Lindquist E."/>
            <person name="Lucas S."/>
            <person name="Magnuson J.K."/>
            <person name="Piumi F."/>
            <person name="Raudaskoski M."/>
            <person name="Salamov A."/>
            <person name="Schmutz J."/>
            <person name="Schwarze F.W.M.R."/>
            <person name="vanKuyk P.A."/>
            <person name="Horton J.S."/>
            <person name="Grigoriev I.V."/>
            <person name="Woesten H.A.B."/>
        </authorList>
    </citation>
    <scope>NUCLEOTIDE SEQUENCE [LARGE SCALE GENOMIC DNA]</scope>
    <source>
        <strain evidence="9">H4-8 / FGSC 9210</strain>
    </source>
</reference>
<dbReference type="Pfam" id="PF00271">
    <property type="entry name" value="Helicase_C"/>
    <property type="match status" value="1"/>
</dbReference>
<dbReference type="EC" id="3.6.4.13" evidence="5"/>
<dbReference type="InterPro" id="IPR027417">
    <property type="entry name" value="P-loop_NTPase"/>
</dbReference>
<dbReference type="SMART" id="SM00490">
    <property type="entry name" value="HELICc"/>
    <property type="match status" value="1"/>
</dbReference>
<evidence type="ECO:0000256" key="1">
    <source>
        <dbReference type="ARBA" id="ARBA00022741"/>
    </source>
</evidence>
<comment type="domain">
    <text evidence="5">The Q motif is unique to and characteristic of the DEAD box family of RNA helicases and controls ATP binding and hydrolysis.</text>
</comment>
<dbReference type="eggNOG" id="KOG0342">
    <property type="taxonomic scope" value="Eukaryota"/>
</dbReference>
<feature type="domain" description="Helicase ATP-binding" evidence="6">
    <location>
        <begin position="4"/>
        <end position="186"/>
    </location>
</feature>
<dbReference type="AlphaFoldDB" id="D8PPZ0"/>
<keyword evidence="1 5" id="KW-0547">Nucleotide-binding</keyword>
<dbReference type="GO" id="GO:0005524">
    <property type="term" value="F:ATP binding"/>
    <property type="evidence" value="ECO:0007669"/>
    <property type="project" value="UniProtKB-UniRule"/>
</dbReference>
<dbReference type="InParanoid" id="D8PPZ0"/>
<keyword evidence="5" id="KW-0347">Helicase</keyword>
<evidence type="ECO:0000256" key="3">
    <source>
        <dbReference type="ARBA" id="ARBA00022840"/>
    </source>
</evidence>
<evidence type="ECO:0000256" key="4">
    <source>
        <dbReference type="ARBA" id="ARBA00022884"/>
    </source>
</evidence>
<evidence type="ECO:0000256" key="5">
    <source>
        <dbReference type="RuleBase" id="RU365068"/>
    </source>
</evidence>
<comment type="catalytic activity">
    <reaction evidence="5">
        <text>ATP + H2O = ADP + phosphate + H(+)</text>
        <dbReference type="Rhea" id="RHEA:13065"/>
        <dbReference type="ChEBI" id="CHEBI:15377"/>
        <dbReference type="ChEBI" id="CHEBI:15378"/>
        <dbReference type="ChEBI" id="CHEBI:30616"/>
        <dbReference type="ChEBI" id="CHEBI:43474"/>
        <dbReference type="ChEBI" id="CHEBI:456216"/>
        <dbReference type="EC" id="3.6.4.13"/>
    </reaction>
</comment>
<dbReference type="GO" id="GO:0003723">
    <property type="term" value="F:RNA binding"/>
    <property type="evidence" value="ECO:0007669"/>
    <property type="project" value="UniProtKB-UniRule"/>
</dbReference>
<comment type="function">
    <text evidence="5">RNA helicase.</text>
</comment>
<gene>
    <name evidence="8" type="ORF">SCHCODRAFT_12650</name>
</gene>
<keyword evidence="2 5" id="KW-0378">Hydrolase</keyword>
<sequence>MAGLSHSLEGHDLVVQAKTGTGKTLAFLIPIVEKLRQQESALPGDTFAALIVTPTRDLAIQIQNECIPLLKGSPFRVGTAIGGTNMNTEANRILRDRCDIIVATPGRLNDHLQNNRAGPKFRKLQFVVYDEADRMLDAGFKPQLDSIRSYLPDPAIQPRQTLFYSATMDNSVKQIIKATLSSKYKLISTIPENEQNTHKHVPQNVVEVRFEDSLPVALSILFEEIKNMQGLAKVMMFFPTANQTAWAAAALQEVAGLPQVWPMHSRLSQSTRTRTADAFKNTKTGIMVSSDVTARGMDFPNVSLVLQIGVPGTPQDYIHRLGRTARAGTSGRGVIILDPAEKFFLSNREIAELPIAPAPPPADAQLQQTREVLRPAIAKVPKGHKGKAYRAWMGFYKQYVGKMRWTPQGLVDRAAVFVYEGLGWPSPQLPTLRRQTVGKMGLKGVKGLNIGEVEDE</sequence>
<dbReference type="InterPro" id="IPR001650">
    <property type="entry name" value="Helicase_C-like"/>
</dbReference>
<evidence type="ECO:0000313" key="8">
    <source>
        <dbReference type="EMBL" id="EFJ03019.1"/>
    </source>
</evidence>
<dbReference type="OMA" id="NGEQYVH"/>
<dbReference type="Pfam" id="PF00270">
    <property type="entry name" value="DEAD"/>
    <property type="match status" value="1"/>
</dbReference>
<dbReference type="Gene3D" id="3.40.50.300">
    <property type="entry name" value="P-loop containing nucleotide triphosphate hydrolases"/>
    <property type="match status" value="2"/>
</dbReference>
<dbReference type="FunCoup" id="D8PPZ0">
    <property type="interactions" value="201"/>
</dbReference>
<dbReference type="PANTHER" id="PTHR24031">
    <property type="entry name" value="RNA HELICASE"/>
    <property type="match status" value="1"/>
</dbReference>
<name>D8PPZ0_SCHCM</name>
<accession>D8PPZ0</accession>